<protein>
    <submittedName>
        <fullName evidence="6">Cytochrome P450</fullName>
    </submittedName>
</protein>
<comment type="cofactor">
    <cofactor evidence="1">
        <name>heme</name>
        <dbReference type="ChEBI" id="CHEBI:30413"/>
    </cofactor>
</comment>
<dbReference type="GO" id="GO:0004497">
    <property type="term" value="F:monooxygenase activity"/>
    <property type="evidence" value="ECO:0007669"/>
    <property type="project" value="InterPro"/>
</dbReference>
<evidence type="ECO:0000313" key="6">
    <source>
        <dbReference type="EMBL" id="KVE16870.1"/>
    </source>
</evidence>
<comment type="similarity">
    <text evidence="2">Belongs to the cytochrome P450 family.</text>
</comment>
<dbReference type="Gramene" id="KVE16870">
    <property type="protein sequence ID" value="KVE16870"/>
    <property type="gene ID" value="Ccrd_024047"/>
</dbReference>
<accession>A0A118DKV9</accession>
<proteinExistence type="inferred from homology"/>
<gene>
    <name evidence="6" type="ORF">Ccrd_024047</name>
</gene>
<name>A0A118DKV9_CYNCS</name>
<dbReference type="GO" id="GO:0005506">
    <property type="term" value="F:iron ion binding"/>
    <property type="evidence" value="ECO:0007669"/>
    <property type="project" value="InterPro"/>
</dbReference>
<keyword evidence="5" id="KW-0408">Iron</keyword>
<dbReference type="Proteomes" id="UP000243975">
    <property type="component" value="Unassembled WGS sequence"/>
</dbReference>
<dbReference type="AlphaFoldDB" id="A0A118DKV9"/>
<comment type="caution">
    <text evidence="6">The sequence shown here is derived from an EMBL/GenBank/DDBJ whole genome shotgun (WGS) entry which is preliminary data.</text>
</comment>
<dbReference type="SUPFAM" id="SSF48264">
    <property type="entry name" value="Cytochrome P450"/>
    <property type="match status" value="1"/>
</dbReference>
<reference evidence="6 7" key="1">
    <citation type="journal article" date="2016" name="Sci. Rep.">
        <title>The genome sequence of the outbreeding globe artichoke constructed de novo incorporating a phase-aware low-pass sequencing strategy of F1 progeny.</title>
        <authorList>
            <person name="Scaglione D."/>
            <person name="Reyes-Chin-Wo S."/>
            <person name="Acquadro A."/>
            <person name="Froenicke L."/>
            <person name="Portis E."/>
            <person name="Beitel C."/>
            <person name="Tirone M."/>
            <person name="Mauro R."/>
            <person name="Lo Monaco A."/>
            <person name="Mauromicale G."/>
            <person name="Faccioli P."/>
            <person name="Cattivelli L."/>
            <person name="Rieseberg L."/>
            <person name="Michelmore R."/>
            <person name="Lanteri S."/>
        </authorList>
    </citation>
    <scope>NUCLEOTIDE SEQUENCE [LARGE SCALE GENOMIC DNA]</scope>
    <source>
        <strain evidence="6">2C</strain>
    </source>
</reference>
<dbReference type="GO" id="GO:0020037">
    <property type="term" value="F:heme binding"/>
    <property type="evidence" value="ECO:0007669"/>
    <property type="project" value="InterPro"/>
</dbReference>
<evidence type="ECO:0000313" key="7">
    <source>
        <dbReference type="Proteomes" id="UP000243975"/>
    </source>
</evidence>
<dbReference type="GO" id="GO:0016705">
    <property type="term" value="F:oxidoreductase activity, acting on paired donors, with incorporation or reduction of molecular oxygen"/>
    <property type="evidence" value="ECO:0007669"/>
    <property type="project" value="InterPro"/>
</dbReference>
<evidence type="ECO:0000256" key="3">
    <source>
        <dbReference type="ARBA" id="ARBA00022723"/>
    </source>
</evidence>
<keyword evidence="4" id="KW-0560">Oxidoreductase</keyword>
<keyword evidence="7" id="KW-1185">Reference proteome</keyword>
<evidence type="ECO:0000256" key="2">
    <source>
        <dbReference type="ARBA" id="ARBA00010617"/>
    </source>
</evidence>
<dbReference type="PANTHER" id="PTHR24296">
    <property type="entry name" value="CYTOCHROME P450"/>
    <property type="match status" value="1"/>
</dbReference>
<dbReference type="EMBL" id="LEKV01011185">
    <property type="protein sequence ID" value="KVE16870.1"/>
    <property type="molecule type" value="Genomic_DNA"/>
</dbReference>
<evidence type="ECO:0000256" key="1">
    <source>
        <dbReference type="ARBA" id="ARBA00001971"/>
    </source>
</evidence>
<evidence type="ECO:0000256" key="5">
    <source>
        <dbReference type="ARBA" id="ARBA00023004"/>
    </source>
</evidence>
<dbReference type="STRING" id="59895.A0A118DKV9"/>
<evidence type="ECO:0000256" key="4">
    <source>
        <dbReference type="ARBA" id="ARBA00023002"/>
    </source>
</evidence>
<keyword evidence="3" id="KW-0479">Metal-binding</keyword>
<dbReference type="InterPro" id="IPR036396">
    <property type="entry name" value="Cyt_P450_sf"/>
</dbReference>
<organism evidence="6 7">
    <name type="scientific">Cynara cardunculus var. scolymus</name>
    <name type="common">Globe artichoke</name>
    <name type="synonym">Cynara scolymus</name>
    <dbReference type="NCBI Taxonomy" id="59895"/>
    <lineage>
        <taxon>Eukaryota</taxon>
        <taxon>Viridiplantae</taxon>
        <taxon>Streptophyta</taxon>
        <taxon>Embryophyta</taxon>
        <taxon>Tracheophyta</taxon>
        <taxon>Spermatophyta</taxon>
        <taxon>Magnoliopsida</taxon>
        <taxon>eudicotyledons</taxon>
        <taxon>Gunneridae</taxon>
        <taxon>Pentapetalae</taxon>
        <taxon>asterids</taxon>
        <taxon>campanulids</taxon>
        <taxon>Asterales</taxon>
        <taxon>Asteraceae</taxon>
        <taxon>Carduoideae</taxon>
        <taxon>Cardueae</taxon>
        <taxon>Carduinae</taxon>
        <taxon>Cynara</taxon>
    </lineage>
</organism>
<sequence length="42" mass="5247">MAYPMGRMTYIWREDAEEFQRERWLHDTIFQPESPFKFTAFS</sequence>